<name>A0ABQ5ZZG4_9GAMM</name>
<proteinExistence type="predicted"/>
<keyword evidence="3" id="KW-1185">Reference proteome</keyword>
<organism evidence="2 3">
    <name type="scientific">Marinospirillum insulare</name>
    <dbReference type="NCBI Taxonomy" id="217169"/>
    <lineage>
        <taxon>Bacteria</taxon>
        <taxon>Pseudomonadati</taxon>
        <taxon>Pseudomonadota</taxon>
        <taxon>Gammaproteobacteria</taxon>
        <taxon>Oceanospirillales</taxon>
        <taxon>Oceanospirillaceae</taxon>
        <taxon>Marinospirillum</taxon>
    </lineage>
</organism>
<evidence type="ECO:0008006" key="4">
    <source>
        <dbReference type="Google" id="ProtNLM"/>
    </source>
</evidence>
<comment type="caution">
    <text evidence="2">The sequence shown here is derived from an EMBL/GenBank/DDBJ whole genome shotgun (WGS) entry which is preliminary data.</text>
</comment>
<feature type="signal peptide" evidence="1">
    <location>
        <begin position="1"/>
        <end position="25"/>
    </location>
</feature>
<reference evidence="3" key="1">
    <citation type="journal article" date="2019" name="Int. J. Syst. Evol. Microbiol.">
        <title>The Global Catalogue of Microorganisms (GCM) 10K type strain sequencing project: providing services to taxonomists for standard genome sequencing and annotation.</title>
        <authorList>
            <consortium name="The Broad Institute Genomics Platform"/>
            <consortium name="The Broad Institute Genome Sequencing Center for Infectious Disease"/>
            <person name="Wu L."/>
            <person name="Ma J."/>
        </authorList>
    </citation>
    <scope>NUCLEOTIDE SEQUENCE [LARGE SCALE GENOMIC DNA]</scope>
    <source>
        <strain evidence="3">NBRC 100033</strain>
    </source>
</reference>
<dbReference type="EMBL" id="BSOR01000039">
    <property type="protein sequence ID" value="GLR64901.1"/>
    <property type="molecule type" value="Genomic_DNA"/>
</dbReference>
<dbReference type="InterPro" id="IPR009998">
    <property type="entry name" value="YfaZ"/>
</dbReference>
<accession>A0ABQ5ZZG4</accession>
<dbReference type="RefSeq" id="WP_027850496.1">
    <property type="nucleotide sequence ID" value="NZ_BSOR01000039.1"/>
</dbReference>
<evidence type="ECO:0000313" key="2">
    <source>
        <dbReference type="EMBL" id="GLR64901.1"/>
    </source>
</evidence>
<protein>
    <recommendedName>
        <fullName evidence="4">YfaZ</fullName>
    </recommendedName>
</protein>
<evidence type="ECO:0000256" key="1">
    <source>
        <dbReference type="SAM" id="SignalP"/>
    </source>
</evidence>
<dbReference type="Pfam" id="PF07437">
    <property type="entry name" value="YfaZ"/>
    <property type="match status" value="1"/>
</dbReference>
<sequence>MFAKKIVSSVISVLFLGITASSAFAAKSIEANLSNDTAQVEFDTKLASTSNLYVNGSLLYTEEDDNHSAIVGTLGFQGVETNNKTYRAAVGGRLYFYDYSSLNGAAVAVGGMFYHTIPGAQRLSAGGYGWFAPQVTSFGNTEQIYELGGRVAFRVIQNTDVFVGYRYLKLKHEKSGVKFNDPLEKGPHVGFRLNF</sequence>
<evidence type="ECO:0000313" key="3">
    <source>
        <dbReference type="Proteomes" id="UP001156682"/>
    </source>
</evidence>
<feature type="chain" id="PRO_5046969255" description="YfaZ" evidence="1">
    <location>
        <begin position="26"/>
        <end position="195"/>
    </location>
</feature>
<dbReference type="Proteomes" id="UP001156682">
    <property type="component" value="Unassembled WGS sequence"/>
</dbReference>
<keyword evidence="1" id="KW-0732">Signal</keyword>
<gene>
    <name evidence="2" type="ORF">GCM10007878_23390</name>
</gene>